<dbReference type="PROSITE" id="PS00092">
    <property type="entry name" value="N6_MTASE"/>
    <property type="match status" value="1"/>
</dbReference>
<comment type="similarity">
    <text evidence="5">Belongs to the protein N5-glutamine methyltransferase family. PrmC subfamily.</text>
</comment>
<keyword evidence="9" id="KW-1185">Reference proteome</keyword>
<comment type="catalytic activity">
    <reaction evidence="4 5">
        <text>L-glutaminyl-[peptide chain release factor] + S-adenosyl-L-methionine = N(5)-methyl-L-glutaminyl-[peptide chain release factor] + S-adenosyl-L-homocysteine + H(+)</text>
        <dbReference type="Rhea" id="RHEA:42896"/>
        <dbReference type="Rhea" id="RHEA-COMP:10271"/>
        <dbReference type="Rhea" id="RHEA-COMP:10272"/>
        <dbReference type="ChEBI" id="CHEBI:15378"/>
        <dbReference type="ChEBI" id="CHEBI:30011"/>
        <dbReference type="ChEBI" id="CHEBI:57856"/>
        <dbReference type="ChEBI" id="CHEBI:59789"/>
        <dbReference type="ChEBI" id="CHEBI:61891"/>
        <dbReference type="EC" id="2.1.1.297"/>
    </reaction>
</comment>
<dbReference type="InterPro" id="IPR029063">
    <property type="entry name" value="SAM-dependent_MTases_sf"/>
</dbReference>
<dbReference type="InterPro" id="IPR050320">
    <property type="entry name" value="N5-glutamine_MTase"/>
</dbReference>
<gene>
    <name evidence="5 8" type="primary">prmC</name>
    <name evidence="8" type="ORF">GCM10011503_18990</name>
</gene>
<dbReference type="RefSeq" id="WP_084392577.1">
    <property type="nucleotide sequence ID" value="NZ_BMKF01000002.1"/>
</dbReference>
<protein>
    <recommendedName>
        <fullName evidence="5">Release factor glutamine methyltransferase</fullName>
        <shortName evidence="5">RF MTase</shortName>
        <ecNumber evidence="5">2.1.1.297</ecNumber>
    </recommendedName>
    <alternativeName>
        <fullName evidence="5">N5-glutamine methyltransferase PrmC</fullName>
    </alternativeName>
    <alternativeName>
        <fullName evidence="5">Protein-(glutamine-N5) MTase PrmC</fullName>
    </alternativeName>
    <alternativeName>
        <fullName evidence="5">Protein-glutamine N-methyltransferase PrmC</fullName>
    </alternativeName>
</protein>
<dbReference type="Proteomes" id="UP000628854">
    <property type="component" value="Unassembled WGS sequence"/>
</dbReference>
<dbReference type="GO" id="GO:0032259">
    <property type="term" value="P:methylation"/>
    <property type="evidence" value="ECO:0007669"/>
    <property type="project" value="UniProtKB-KW"/>
</dbReference>
<feature type="binding site" evidence="5">
    <location>
        <position position="191"/>
    </location>
    <ligand>
        <name>S-adenosyl-L-methionine</name>
        <dbReference type="ChEBI" id="CHEBI:59789"/>
    </ligand>
</feature>
<keyword evidence="1 5" id="KW-0489">Methyltransferase</keyword>
<comment type="caution">
    <text evidence="8">The sequence shown here is derived from an EMBL/GenBank/DDBJ whole genome shotgun (WGS) entry which is preliminary data.</text>
</comment>
<evidence type="ECO:0000313" key="9">
    <source>
        <dbReference type="Proteomes" id="UP000628854"/>
    </source>
</evidence>
<keyword evidence="2 5" id="KW-0808">Transferase</keyword>
<evidence type="ECO:0000256" key="5">
    <source>
        <dbReference type="HAMAP-Rule" id="MF_02126"/>
    </source>
</evidence>
<dbReference type="HAMAP" id="MF_02126">
    <property type="entry name" value="RF_methyltr_PrmC"/>
    <property type="match status" value="1"/>
</dbReference>
<evidence type="ECO:0000259" key="6">
    <source>
        <dbReference type="Pfam" id="PF05175"/>
    </source>
</evidence>
<dbReference type="CDD" id="cd02440">
    <property type="entry name" value="AdoMet_MTases"/>
    <property type="match status" value="1"/>
</dbReference>
<dbReference type="NCBIfam" id="TIGR03534">
    <property type="entry name" value="RF_mod_PrmC"/>
    <property type="match status" value="1"/>
</dbReference>
<keyword evidence="3 5" id="KW-0949">S-adenosyl-L-methionine</keyword>
<feature type="binding site" evidence="5">
    <location>
        <position position="147"/>
    </location>
    <ligand>
        <name>S-adenosyl-L-methionine</name>
        <dbReference type="ChEBI" id="CHEBI:59789"/>
    </ligand>
</feature>
<dbReference type="PANTHER" id="PTHR18895">
    <property type="entry name" value="HEMK METHYLTRANSFERASE"/>
    <property type="match status" value="1"/>
</dbReference>
<organism evidence="8 9">
    <name type="scientific">Henriciella pelagia</name>
    <dbReference type="NCBI Taxonomy" id="1977912"/>
    <lineage>
        <taxon>Bacteria</taxon>
        <taxon>Pseudomonadati</taxon>
        <taxon>Pseudomonadota</taxon>
        <taxon>Alphaproteobacteria</taxon>
        <taxon>Hyphomonadales</taxon>
        <taxon>Hyphomonadaceae</taxon>
        <taxon>Henriciella</taxon>
    </lineage>
</organism>
<evidence type="ECO:0000256" key="2">
    <source>
        <dbReference type="ARBA" id="ARBA00022679"/>
    </source>
</evidence>
<dbReference type="InterPro" id="IPR004556">
    <property type="entry name" value="HemK-like"/>
</dbReference>
<dbReference type="Gene3D" id="3.40.50.150">
    <property type="entry name" value="Vaccinia Virus protein VP39"/>
    <property type="match status" value="1"/>
</dbReference>
<dbReference type="EMBL" id="BMKF01000002">
    <property type="protein sequence ID" value="GGB70499.1"/>
    <property type="molecule type" value="Genomic_DNA"/>
</dbReference>
<feature type="binding site" evidence="5">
    <location>
        <begin position="124"/>
        <end position="128"/>
    </location>
    <ligand>
        <name>S-adenosyl-L-methionine</name>
        <dbReference type="ChEBI" id="CHEBI:59789"/>
    </ligand>
</feature>
<dbReference type="Pfam" id="PF17827">
    <property type="entry name" value="PrmC_N"/>
    <property type="match status" value="1"/>
</dbReference>
<dbReference type="InterPro" id="IPR002052">
    <property type="entry name" value="DNA_methylase_N6_adenine_CS"/>
</dbReference>
<evidence type="ECO:0000256" key="1">
    <source>
        <dbReference type="ARBA" id="ARBA00022603"/>
    </source>
</evidence>
<evidence type="ECO:0000313" key="8">
    <source>
        <dbReference type="EMBL" id="GGB70499.1"/>
    </source>
</evidence>
<name>A0ABQ1JM56_9PROT</name>
<feature type="domain" description="Methyltransferase small" evidence="6">
    <location>
        <begin position="118"/>
        <end position="196"/>
    </location>
</feature>
<dbReference type="Pfam" id="PF05175">
    <property type="entry name" value="MTS"/>
    <property type="match status" value="1"/>
</dbReference>
<accession>A0ABQ1JM56</accession>
<feature type="binding site" evidence="5">
    <location>
        <position position="176"/>
    </location>
    <ligand>
        <name>S-adenosyl-L-methionine</name>
        <dbReference type="ChEBI" id="CHEBI:59789"/>
    </ligand>
</feature>
<feature type="binding site" evidence="5">
    <location>
        <begin position="191"/>
        <end position="194"/>
    </location>
    <ligand>
        <name>substrate</name>
    </ligand>
</feature>
<proteinExistence type="inferred from homology"/>
<comment type="function">
    <text evidence="5">Methylates the class 1 translation termination release factors RF1/PrfA and RF2/PrfB on the glutamine residue of the universally conserved GGQ motif.</text>
</comment>
<feature type="domain" description="Release factor glutamine methyltransferase N-terminal" evidence="7">
    <location>
        <begin position="10"/>
        <end position="79"/>
    </location>
</feature>
<dbReference type="InterPro" id="IPR019874">
    <property type="entry name" value="RF_methyltr_PrmC"/>
</dbReference>
<dbReference type="SUPFAM" id="SSF53335">
    <property type="entry name" value="S-adenosyl-L-methionine-dependent methyltransferases"/>
    <property type="match status" value="1"/>
</dbReference>
<dbReference type="NCBIfam" id="TIGR00536">
    <property type="entry name" value="hemK_fam"/>
    <property type="match status" value="1"/>
</dbReference>
<dbReference type="InterPro" id="IPR040758">
    <property type="entry name" value="PrmC_N"/>
</dbReference>
<sequence>MHEDATYKTALAIAARRLKSAGMAHGARDARHLMQHVSGLTAAELIRDEGDEIPARTRAAFFDLVERLAVGEPFEHLTGEAHFYGLDFRITKDTLIPRADSEVVVDEALARLPLGHPPSIADLGTGSGCLLAALLANHPGARGLGIERSKRAAEVAYSNMERLGLSDRAVIRCRSWEDWMGWDEVDLVISNPPYIASDVIPTLDASVRSFEPHSALDGGRDGLDAYRSIIDLAAAHMKPGAWLVFEIGFDQRAAVTALLDKAGFSAISCGQDHGQRDRVVSARR</sequence>
<dbReference type="PANTHER" id="PTHR18895:SF74">
    <property type="entry name" value="MTRF1L RELEASE FACTOR GLUTAMINE METHYLTRANSFERASE"/>
    <property type="match status" value="1"/>
</dbReference>
<evidence type="ECO:0000256" key="4">
    <source>
        <dbReference type="ARBA" id="ARBA00048391"/>
    </source>
</evidence>
<dbReference type="EC" id="2.1.1.297" evidence="5"/>
<dbReference type="GO" id="GO:0008168">
    <property type="term" value="F:methyltransferase activity"/>
    <property type="evidence" value="ECO:0007669"/>
    <property type="project" value="UniProtKB-KW"/>
</dbReference>
<evidence type="ECO:0000259" key="7">
    <source>
        <dbReference type="Pfam" id="PF17827"/>
    </source>
</evidence>
<reference evidence="9" key="1">
    <citation type="journal article" date="2019" name="Int. J. Syst. Evol. Microbiol.">
        <title>The Global Catalogue of Microorganisms (GCM) 10K type strain sequencing project: providing services to taxonomists for standard genome sequencing and annotation.</title>
        <authorList>
            <consortium name="The Broad Institute Genomics Platform"/>
            <consortium name="The Broad Institute Genome Sequencing Center for Infectious Disease"/>
            <person name="Wu L."/>
            <person name="Ma J."/>
        </authorList>
    </citation>
    <scope>NUCLEOTIDE SEQUENCE [LARGE SCALE GENOMIC DNA]</scope>
    <source>
        <strain evidence="9">CGMCC 1.15928</strain>
    </source>
</reference>
<dbReference type="InterPro" id="IPR007848">
    <property type="entry name" value="Small_mtfrase_dom"/>
</dbReference>
<evidence type="ECO:0000256" key="3">
    <source>
        <dbReference type="ARBA" id="ARBA00022691"/>
    </source>
</evidence>
<dbReference type="Gene3D" id="1.10.8.10">
    <property type="entry name" value="DNA helicase RuvA subunit, C-terminal domain"/>
    <property type="match status" value="1"/>
</dbReference>